<sequence length="482" mass="55712">MCHSIGLQLTTTQLTQNHILESVLTGATSDHQTPNVGDSHVNEMDVTAILGLEVQNAKTTRDLEEQKQGTNRLLLKEPKWTESAVNPQCMVNDIGLSSASTLSQHDFADKPKESREQNAQLRRKMKEQQNIILNLKQSHKETVRRYVQRLANIPHKRQKQAKRIADLESQKERLARDLEKQTKKTVDLQCLRGMRVRDLKRHEEMIADLQWQKATLVGDLEKQKKIVANLYWQKEMLVRDLGEQGKMIANFQWQKGMLVRDLEKQAKTIANLHYQQAMLVRHLGEQGEILANLQYQKGKLARDLEKQKRKTAELESQKARLVRDLEKQTSIASALETRDMKVEKVIYHIAIIMYSELEYQEQLISKTKPDDVESLELIRNTLKDLVETTISNDEHSDMMLDLEDEPQFEQIYTDILSRFRCILAGQARKLDRQKGIIDEQTRTVFELEAQKLKIASDLEEQTGKLALTLEFFGEDSGEYACL</sequence>
<protein>
    <submittedName>
        <fullName evidence="3">Uncharacterized protein</fullName>
    </submittedName>
</protein>
<evidence type="ECO:0000256" key="2">
    <source>
        <dbReference type="SAM" id="MobiDB-lite"/>
    </source>
</evidence>
<comment type="caution">
    <text evidence="3">The sequence shown here is derived from an EMBL/GenBank/DDBJ whole genome shotgun (WGS) entry which is preliminary data.</text>
</comment>
<dbReference type="Proteomes" id="UP000191342">
    <property type="component" value="Unassembled WGS sequence"/>
</dbReference>
<dbReference type="STRING" id="254877.A0A1V6TVW8"/>
<reference evidence="4" key="1">
    <citation type="journal article" date="2017" name="Nat. Microbiol.">
        <title>Global analysis of biosynthetic gene clusters reveals vast potential of secondary metabolite production in Penicillium species.</title>
        <authorList>
            <person name="Nielsen J.C."/>
            <person name="Grijseels S."/>
            <person name="Prigent S."/>
            <person name="Ji B."/>
            <person name="Dainat J."/>
            <person name="Nielsen K.F."/>
            <person name="Frisvad J.C."/>
            <person name="Workman M."/>
            <person name="Nielsen J."/>
        </authorList>
    </citation>
    <scope>NUCLEOTIDE SEQUENCE [LARGE SCALE GENOMIC DNA]</scope>
    <source>
        <strain evidence="4">IBT 14082</strain>
    </source>
</reference>
<feature type="compositionally biased region" description="Basic and acidic residues" evidence="2">
    <location>
        <begin position="106"/>
        <end position="116"/>
    </location>
</feature>
<gene>
    <name evidence="3" type="ORF">PENFLA_c003G10782</name>
</gene>
<keyword evidence="1" id="KW-0175">Coiled coil</keyword>
<organism evidence="3 4">
    <name type="scientific">Penicillium flavigenum</name>
    <dbReference type="NCBI Taxonomy" id="254877"/>
    <lineage>
        <taxon>Eukaryota</taxon>
        <taxon>Fungi</taxon>
        <taxon>Dikarya</taxon>
        <taxon>Ascomycota</taxon>
        <taxon>Pezizomycotina</taxon>
        <taxon>Eurotiomycetes</taxon>
        <taxon>Eurotiomycetidae</taxon>
        <taxon>Eurotiales</taxon>
        <taxon>Aspergillaceae</taxon>
        <taxon>Penicillium</taxon>
    </lineage>
</organism>
<dbReference type="AlphaFoldDB" id="A0A1V6TVW8"/>
<accession>A0A1V6TVW8</accession>
<dbReference type="OrthoDB" id="4326278at2759"/>
<evidence type="ECO:0000313" key="3">
    <source>
        <dbReference type="EMBL" id="OQE30517.1"/>
    </source>
</evidence>
<name>A0A1V6TVW8_9EURO</name>
<evidence type="ECO:0000313" key="4">
    <source>
        <dbReference type="Proteomes" id="UP000191342"/>
    </source>
</evidence>
<proteinExistence type="predicted"/>
<keyword evidence="4" id="KW-1185">Reference proteome</keyword>
<dbReference type="EMBL" id="MLQL01000003">
    <property type="protein sequence ID" value="OQE30517.1"/>
    <property type="molecule type" value="Genomic_DNA"/>
</dbReference>
<feature type="coiled-coil region" evidence="1">
    <location>
        <begin position="290"/>
        <end position="324"/>
    </location>
</feature>
<evidence type="ECO:0000256" key="1">
    <source>
        <dbReference type="SAM" id="Coils"/>
    </source>
</evidence>
<feature type="region of interest" description="Disordered" evidence="2">
    <location>
        <begin position="103"/>
        <end position="124"/>
    </location>
</feature>